<dbReference type="Gene3D" id="6.10.60.10">
    <property type="match status" value="1"/>
</dbReference>
<dbReference type="InterPro" id="IPR016035">
    <property type="entry name" value="Acyl_Trfase/lysoPLipase"/>
</dbReference>
<keyword evidence="1" id="KW-0808">Transferase</keyword>
<dbReference type="EMBL" id="BFAD01000013">
    <property type="protein sequence ID" value="GBE88365.1"/>
    <property type="molecule type" value="Genomic_DNA"/>
</dbReference>
<protein>
    <submittedName>
        <fullName evidence="4">Uncharacterized protein</fullName>
    </submittedName>
</protein>
<organism evidence="4 5">
    <name type="scientific">Sparassis crispa</name>
    <dbReference type="NCBI Taxonomy" id="139825"/>
    <lineage>
        <taxon>Eukaryota</taxon>
        <taxon>Fungi</taxon>
        <taxon>Dikarya</taxon>
        <taxon>Basidiomycota</taxon>
        <taxon>Agaricomycotina</taxon>
        <taxon>Agaricomycetes</taxon>
        <taxon>Polyporales</taxon>
        <taxon>Sparassidaceae</taxon>
        <taxon>Sparassis</taxon>
    </lineage>
</organism>
<dbReference type="Gene3D" id="3.30.70.3330">
    <property type="match status" value="1"/>
</dbReference>
<dbReference type="InterPro" id="IPR014043">
    <property type="entry name" value="Acyl_transferase_dom"/>
</dbReference>
<dbReference type="InterPro" id="IPR029069">
    <property type="entry name" value="HotDog_dom_sf"/>
</dbReference>
<dbReference type="SUPFAM" id="SSF52151">
    <property type="entry name" value="FabD/lysophospholipase-like"/>
    <property type="match status" value="1"/>
</dbReference>
<dbReference type="GO" id="GO:0006633">
    <property type="term" value="P:fatty acid biosynthetic process"/>
    <property type="evidence" value="ECO:0007669"/>
    <property type="project" value="InterPro"/>
</dbReference>
<dbReference type="Pfam" id="PF00698">
    <property type="entry name" value="Acyl_transf_1"/>
    <property type="match status" value="1"/>
</dbReference>
<dbReference type="GO" id="GO:0004312">
    <property type="term" value="F:fatty acid synthase activity"/>
    <property type="evidence" value="ECO:0007669"/>
    <property type="project" value="InterPro"/>
</dbReference>
<dbReference type="STRING" id="139825.A0A401H1Q5"/>
<evidence type="ECO:0000313" key="5">
    <source>
        <dbReference type="Proteomes" id="UP000287166"/>
    </source>
</evidence>
<dbReference type="InterPro" id="IPR002539">
    <property type="entry name" value="MaoC-like_dom"/>
</dbReference>
<dbReference type="PRINTS" id="PR01483">
    <property type="entry name" value="FASYNTHASE"/>
</dbReference>
<dbReference type="RefSeq" id="XP_027619278.1">
    <property type="nucleotide sequence ID" value="XM_027763477.1"/>
</dbReference>
<dbReference type="SUPFAM" id="SSF54637">
    <property type="entry name" value="Thioesterase/thiol ester dehydrase-isomerase"/>
    <property type="match status" value="1"/>
</dbReference>
<dbReference type="Gene3D" id="3.10.129.10">
    <property type="entry name" value="Hotdog Thioesterase"/>
    <property type="match status" value="1"/>
</dbReference>
<feature type="domain" description="MaoC-like" evidence="3">
    <location>
        <begin position="12"/>
        <end position="92"/>
    </location>
</feature>
<dbReference type="PANTHER" id="PTHR10982:SF21">
    <property type="entry name" value="FATTY ACID SYNTHASE SUBUNIT BETA"/>
    <property type="match status" value="1"/>
</dbReference>
<sequence>MMKTGTAVFNSSATNESYSKVSGDFNPIHVNPYFADLAALPATITHGMWSSAATRRYVETVIAQGRPERVVAYDVAFVEIVIPGDELQARSVWDAADAHLTAVYGFSIVQIIKDNPKEKTIHFGQTIRQRYMDMTYDTMDKDGNVKTLPLFGDINVRTQCYTFSHPSGLLFATQFAQIALVVTERAAFEDMLSSLVDVVFYRGITIQRAVERDAHNRSNYAVNPSRISKTFTDAALREVIDDIAHRTQCLHEIVNYNVEGQQYVCAGELVALQTMTNVLNYLKIEKVDIAKLTVKFTVGEIINSCFTRAKDQQKAEGYIKLERGFATIPLPGIDVPFHSRYLWAGVMPFRAYLSKKVNAAHLNPDTLIGKYVPNLIAKPFQVTKD</sequence>
<dbReference type="GO" id="GO:0005835">
    <property type="term" value="C:fatty acid synthase complex"/>
    <property type="evidence" value="ECO:0007669"/>
    <property type="project" value="InterPro"/>
</dbReference>
<feature type="domain" description="Malonyl-CoA:ACP transacylase (MAT)" evidence="2">
    <location>
        <begin position="194"/>
        <end position="377"/>
    </location>
</feature>
<proteinExistence type="predicted"/>
<dbReference type="OrthoDB" id="3243207at2759"/>
<dbReference type="InterPro" id="IPR050830">
    <property type="entry name" value="Fungal_FAS"/>
</dbReference>
<accession>A0A401H1Q5</accession>
<evidence type="ECO:0000256" key="1">
    <source>
        <dbReference type="ARBA" id="ARBA00022679"/>
    </source>
</evidence>
<evidence type="ECO:0000313" key="4">
    <source>
        <dbReference type="EMBL" id="GBE88365.1"/>
    </source>
</evidence>
<dbReference type="FunFam" id="3.30.70.3330:FF:000001">
    <property type="entry name" value="Fatty acid synthase subunit beta dehydratase"/>
    <property type="match status" value="1"/>
</dbReference>
<dbReference type="PANTHER" id="PTHR10982">
    <property type="entry name" value="MALONYL COA-ACYL CARRIER PROTEIN TRANSACYLASE"/>
    <property type="match status" value="1"/>
</dbReference>
<evidence type="ECO:0000259" key="2">
    <source>
        <dbReference type="Pfam" id="PF00698"/>
    </source>
</evidence>
<dbReference type="Proteomes" id="UP000287166">
    <property type="component" value="Unassembled WGS sequence"/>
</dbReference>
<dbReference type="InterPro" id="IPR003965">
    <property type="entry name" value="Fatty_acid_synthase"/>
</dbReference>
<keyword evidence="5" id="KW-1185">Reference proteome</keyword>
<dbReference type="AlphaFoldDB" id="A0A401H1Q5"/>
<gene>
    <name evidence="4" type="ORF">SCP_1301800</name>
</gene>
<name>A0A401H1Q5_9APHY</name>
<dbReference type="InParanoid" id="A0A401H1Q5"/>
<evidence type="ECO:0000259" key="3">
    <source>
        <dbReference type="Pfam" id="PF01575"/>
    </source>
</evidence>
<comment type="caution">
    <text evidence="4">The sequence shown here is derived from an EMBL/GenBank/DDBJ whole genome shotgun (WGS) entry which is preliminary data.</text>
</comment>
<dbReference type="Pfam" id="PF01575">
    <property type="entry name" value="MaoC_dehydratas"/>
    <property type="match status" value="1"/>
</dbReference>
<dbReference type="GeneID" id="38785282"/>
<reference evidence="4 5" key="1">
    <citation type="journal article" date="2018" name="Sci. Rep.">
        <title>Genome sequence of the cauliflower mushroom Sparassis crispa (Hanabiratake) and its association with beneficial usage.</title>
        <authorList>
            <person name="Kiyama R."/>
            <person name="Furutani Y."/>
            <person name="Kawaguchi K."/>
            <person name="Nakanishi T."/>
        </authorList>
    </citation>
    <scope>NUCLEOTIDE SEQUENCE [LARGE SCALE GENOMIC DNA]</scope>
</reference>